<dbReference type="Pfam" id="PF16197">
    <property type="entry name" value="KAsynt_C_assoc"/>
    <property type="match status" value="1"/>
</dbReference>
<evidence type="ECO:0000256" key="1">
    <source>
        <dbReference type="ARBA" id="ARBA00001957"/>
    </source>
</evidence>
<feature type="region of interest" description="N-terminal hotdog fold" evidence="9">
    <location>
        <begin position="1386"/>
        <end position="1512"/>
    </location>
</feature>
<dbReference type="SUPFAM" id="SSF55729">
    <property type="entry name" value="Acyl-CoA N-acyltransferases (Nat)"/>
    <property type="match status" value="1"/>
</dbReference>
<dbReference type="InterPro" id="IPR020841">
    <property type="entry name" value="PKS_Beta-ketoAc_synthase_dom"/>
</dbReference>
<keyword evidence="16" id="KW-1185">Reference proteome</keyword>
<dbReference type="InterPro" id="IPR057326">
    <property type="entry name" value="KR_dom"/>
</dbReference>
<proteinExistence type="inferred from homology"/>
<feature type="region of interest" description="C-terminal hotdog fold" evidence="9">
    <location>
        <begin position="1526"/>
        <end position="1672"/>
    </location>
</feature>
<dbReference type="InterPro" id="IPR049552">
    <property type="entry name" value="PKS_DH_N"/>
</dbReference>
<dbReference type="InterPro" id="IPR009081">
    <property type="entry name" value="PP-bd_ACP"/>
</dbReference>
<dbReference type="PROSITE" id="PS00606">
    <property type="entry name" value="KS3_1"/>
    <property type="match status" value="1"/>
</dbReference>
<feature type="domain" description="Carrier" evidence="11">
    <location>
        <begin position="2127"/>
        <end position="2203"/>
    </location>
</feature>
<dbReference type="InterPro" id="IPR014030">
    <property type="entry name" value="Ketoacyl_synth_N"/>
</dbReference>
<dbReference type="InterPro" id="IPR042104">
    <property type="entry name" value="PKS_dehydratase_sf"/>
</dbReference>
<dbReference type="SUPFAM" id="SSF46785">
    <property type="entry name" value="Winged helix' DNA-binding domain"/>
    <property type="match status" value="1"/>
</dbReference>
<dbReference type="UniPathway" id="UPA00094"/>
<dbReference type="InterPro" id="IPR020807">
    <property type="entry name" value="PKS_DH"/>
</dbReference>
<comment type="pathway">
    <text evidence="2">Lipid metabolism; fatty acid biosynthesis.</text>
</comment>
<dbReference type="GO" id="GO:0071770">
    <property type="term" value="P:DIM/DIP cell wall layer assembly"/>
    <property type="evidence" value="ECO:0007669"/>
    <property type="project" value="TreeGrafter"/>
</dbReference>
<feature type="domain" description="Carrier" evidence="11">
    <location>
        <begin position="677"/>
        <end position="754"/>
    </location>
</feature>
<dbReference type="FunFam" id="1.10.1200.10:FF:000019">
    <property type="entry name" value="Phenolpthiocerol synthesis type-I polyketide synthase PPSA"/>
    <property type="match status" value="1"/>
</dbReference>
<evidence type="ECO:0000313" key="15">
    <source>
        <dbReference type="EMBL" id="TDR44820.1"/>
    </source>
</evidence>
<dbReference type="SMART" id="SM00823">
    <property type="entry name" value="PKS_PP"/>
    <property type="match status" value="2"/>
</dbReference>
<dbReference type="InterPro" id="IPR049900">
    <property type="entry name" value="PKS_mFAS_DH"/>
</dbReference>
<sequence length="2558" mass="271827">MEPIQCCYGYLATALIACCRRLGVFDRLATGQGLDGETLARALDLDAAPLQAVLRSLQALGWLQRGDDGAWRLAQDVLPAAPLDAFAALNAQAPSALRDGEAALSLAALMRQLPGQGGGRPGEWEFLANGALDVLVAALLKTLDCSRVSAALKRLQPDLATALQQRFVAQGWLDEAADALTPRAVDLLHSPVLATLTGYRPLLAALESIVRGDTTALAGYRAQHSSAAQRLERALAFADSARADFFDDLRSDLQVLFATAGESCAGIAGEAGDALFAAVVQAASDWNVDAANAQSAPARVIAADAAQSPSLYRCAQQENAGERLLVVHAGLERTDSTVPADPGLHVLAGEQPPYLAADGSPRAAIAVLSGWQQELQRWAELDSVAQLLWLQSHATDAAALPATSIDNACLEGLDALSGRELISAEAFLCLAARCGWFNDGHVRRYPAVSPACSASLHLLGRRAYRIRHAAADDIARLVELEQLCWQHTQSSEATIRARIENHPQGQFVLEREGQVLGVVYSQRIASAEALIGRKASNVHELHRADGAVVQLLAVNIDPQAQNLRYGDQLLEFMLQRCSLLPGVRRVVGVTLCKRYDASLGETLEDYIRRSGAGQDPVLAFHHSHGASIARLVRGYRPDDTQNQTHGVLVSYDILARAEQLRQRGQHDEGASAALPTRSREQIRDFLREQVLALLADEAAAFATERPFMEMGVDSAGLLQLQQLLEQECGQRLPTSFFFEFNSVAKVAVKLGREPAEPVPSRRAAVTVAAPASAAVPAPQRNAPARTTTAAETDIAVIGLSCRLPGGISSPVDLWNVLAEGRCVIGAYPPQRGSWPDPAEWPGIDQGGFVSDADAFDAAFFRISPAEAQLMDPQQRLVLQLAWSCLEDANLRPADIAGSAVGVFVGASNSDYSRLLQDAGVEVEAHLGVASSLAVIANRVSYFFDLSGPSLLIDTACSSSLVALHTAMQSLRRNECSSALVAGVNLICHPDLSLAYHKAGMLAPDGRCKVFDARANGYVRAEGAVALLIKPLRRAIADGDRVHAVIKGSAINHGGLAGGLTVPNPVKQRELLMAAWDDAGVRARQLSYIEAHGTGTSLGDPIEVQGIQSAYAQHNSAAQRGACGLGSLKSNLGHLESAAGLAGVLKVILAMQHRQLPATVNFGALNPKIELGDALYIHDSLRDWNAPVLLAGVSSFGSGGANAHVVIEEFVARAAAADDSAPQLFVLSAPDRERLRAYAQRVLDWCDGAAMGDFAAAMRSWQLGRTPMKARLALKIASFAELKSKLALWLAGKDAAQSWSGDGMASASAALWQTRSGRQLIEQALHEKDLDQLGLLWVSGIDIDWAPLHRSGARRASVPTYPFGQERFWIATPAPATKSAAAAVQLHPLLHANVSDMSRQCFRSLLSGAEPFLADHKVRLRGVDERVLPAVAYLEMARAAVEQATPAAARGAVLELRNSVWASPLIVRAAPLPVSIVLAAMPDGEIDFAIASGEGERQNDHCQGRAAYVAAAAPDTLDIAGLRAAMDRGVLAADAVYAAFDRMGLVYGPAHRAVRQVLRGSDALLAQLELPAGVRAEAGRFVLHPSLLDGALQACIGLAAGSSSQARLPFALETLRIFSACPAAVWAWVRPAPGSSVDAAVSRLDIDLCDADGNVCVQLRGFSARAVGQPEAKPVSEASGLLLAAPQWHDIVETATNPPWSERQVVLCELPAVAADALQTLLPGSVCNSWPALPGQDLAQRYTAHALACFEQIQAVFARKPAAPVLLQIVLGDEPGQALFAGLSALLKTATLENPLFCGQIVQSQSGIDAAALAQQLQQAQAHPAQSLLRFDRRGMPQGLRWKEQAASTEAAAPFKEHGVYLITGGLGGLGSLFARNILEQSAHAQVILSGRDAPSGERRQRLDALTTLAPGRVHYRAVDLDAATDVAALVADIVGVHGALHGIVHSAGMIADNFIVRKTAAEFRAVLQPKVAAALQLDTATAALDLDFFVLFSSTAGAFGNVGQADYAAANGFLDQFAEWRSARVAAGERRGRTLAINWPLWQAGGMQLDAALQVELERSTGMQPLSSANGLHALQHSLAQGAPRSLVLQGRLARLQRLLDGVPFAAPVAVAAPPVLAPGQALDGQELKDKTQDWLRRQFSQLLKLSSHRIDVQAPLDQYGIDSILAMRLTNQLEKTFGSLSKTLLFEYRSIAELAGHFLDAHAAVLNGMFVRTAAADSSPAPTAAKPAAAAGSRLLPLRPADAVKAPDAAAATNDRNSTGMVPALAEPIAIVGLSGRYPESPDIAAYWNNLRDGKDCIVEVPAERWDWREHFSADRSEGGRHYSRWGGFIDGVDEFDPQFFNIAPREAKYIDPQERLFLQHAWMAVEDAGYCRSSLRGAGSAASDVGVYVGVMWSEYQLLGIAADTQSLRMGFSGNVASIANRVSYALDLHGPSMTLDTMCSSSLTAIHVACQDLRQGRTRVAIVGGVNISIHPQKYLLLSVGQFISGDGHCQSFGEGGDGYIPGEGVGAVVLKRLSDAQRDGDHIYATIRGSALSHGGKTNGYTVPNPQAQTSAIA</sequence>
<dbReference type="GO" id="GO:0005737">
    <property type="term" value="C:cytoplasm"/>
    <property type="evidence" value="ECO:0007669"/>
    <property type="project" value="TreeGrafter"/>
</dbReference>
<dbReference type="Pfam" id="PF21089">
    <property type="entry name" value="PKS_DH_N"/>
    <property type="match status" value="1"/>
</dbReference>
<dbReference type="InterPro" id="IPR036736">
    <property type="entry name" value="ACP-like_sf"/>
</dbReference>
<dbReference type="InterPro" id="IPR032821">
    <property type="entry name" value="PKS_assoc"/>
</dbReference>
<dbReference type="InterPro" id="IPR020806">
    <property type="entry name" value="PKS_PP-bd"/>
</dbReference>
<dbReference type="InterPro" id="IPR018201">
    <property type="entry name" value="Ketoacyl_synth_AS"/>
</dbReference>
<dbReference type="InterPro" id="IPR016039">
    <property type="entry name" value="Thiolase-like"/>
</dbReference>
<dbReference type="SUPFAM" id="SSF51735">
    <property type="entry name" value="NAD(P)-binding Rossmann-fold domains"/>
    <property type="match status" value="1"/>
</dbReference>
<dbReference type="PANTHER" id="PTHR43775:SF37">
    <property type="entry name" value="SI:DKEY-61P9.11"/>
    <property type="match status" value="1"/>
</dbReference>
<feature type="compositionally biased region" description="Polar residues" evidence="10">
    <location>
        <begin position="2543"/>
        <end position="2558"/>
    </location>
</feature>
<keyword evidence="4" id="KW-0596">Phosphopantetheine</keyword>
<dbReference type="Pfam" id="PF02801">
    <property type="entry name" value="Ketoacyl-synt_C"/>
    <property type="match status" value="1"/>
</dbReference>
<evidence type="ECO:0000256" key="2">
    <source>
        <dbReference type="ARBA" id="ARBA00005194"/>
    </source>
</evidence>
<feature type="active site" description="Proton donor; for dehydratase activity" evidence="9">
    <location>
        <position position="1588"/>
    </location>
</feature>
<dbReference type="GO" id="GO:0005886">
    <property type="term" value="C:plasma membrane"/>
    <property type="evidence" value="ECO:0007669"/>
    <property type="project" value="TreeGrafter"/>
</dbReference>
<dbReference type="PROSITE" id="PS50075">
    <property type="entry name" value="CARRIER"/>
    <property type="match status" value="2"/>
</dbReference>
<evidence type="ECO:0000259" key="12">
    <source>
        <dbReference type="PROSITE" id="PS51186"/>
    </source>
</evidence>
<evidence type="ECO:0000256" key="4">
    <source>
        <dbReference type="ARBA" id="ARBA00022450"/>
    </source>
</evidence>
<evidence type="ECO:0000259" key="14">
    <source>
        <dbReference type="PROSITE" id="PS52019"/>
    </source>
</evidence>
<dbReference type="InterPro" id="IPR036291">
    <property type="entry name" value="NAD(P)-bd_dom_sf"/>
</dbReference>
<dbReference type="Gene3D" id="1.10.1240.100">
    <property type="match status" value="1"/>
</dbReference>
<dbReference type="Pfam" id="PF00109">
    <property type="entry name" value="ketoacyl-synt"/>
    <property type="match status" value="2"/>
</dbReference>
<evidence type="ECO:0000256" key="10">
    <source>
        <dbReference type="SAM" id="MobiDB-lite"/>
    </source>
</evidence>
<feature type="domain" description="Ketosynthase family 3 (KS3)" evidence="13">
    <location>
        <begin position="2267"/>
        <end position="2558"/>
    </location>
</feature>
<dbReference type="GO" id="GO:0031177">
    <property type="term" value="F:phosphopantetheine binding"/>
    <property type="evidence" value="ECO:0007669"/>
    <property type="project" value="InterPro"/>
</dbReference>
<evidence type="ECO:0000313" key="16">
    <source>
        <dbReference type="Proteomes" id="UP000295293"/>
    </source>
</evidence>
<dbReference type="InterPro" id="IPR000182">
    <property type="entry name" value="GNAT_dom"/>
</dbReference>
<comment type="cofactor">
    <cofactor evidence="1">
        <name>pantetheine 4'-phosphate</name>
        <dbReference type="ChEBI" id="CHEBI:47942"/>
    </cofactor>
</comment>
<keyword evidence="6 15" id="KW-0808">Transferase</keyword>
<dbReference type="RefSeq" id="WP_133818346.1">
    <property type="nucleotide sequence ID" value="NZ_SNZH01000005.1"/>
</dbReference>
<dbReference type="Pfam" id="PF14765">
    <property type="entry name" value="PS-DH"/>
    <property type="match status" value="1"/>
</dbReference>
<keyword evidence="5" id="KW-0597">Phosphoprotein</keyword>
<dbReference type="Pfam" id="PF00550">
    <property type="entry name" value="PP-binding"/>
    <property type="match status" value="2"/>
</dbReference>
<organism evidence="15 16">
    <name type="scientific">Tahibacter aquaticus</name>
    <dbReference type="NCBI Taxonomy" id="520092"/>
    <lineage>
        <taxon>Bacteria</taxon>
        <taxon>Pseudomonadati</taxon>
        <taxon>Pseudomonadota</taxon>
        <taxon>Gammaproteobacteria</taxon>
        <taxon>Lysobacterales</taxon>
        <taxon>Rhodanobacteraceae</taxon>
        <taxon>Tahibacter</taxon>
    </lineage>
</organism>
<evidence type="ECO:0000256" key="3">
    <source>
        <dbReference type="ARBA" id="ARBA00006484"/>
    </source>
</evidence>
<feature type="region of interest" description="Disordered" evidence="10">
    <location>
        <begin position="2539"/>
        <end position="2558"/>
    </location>
</feature>
<dbReference type="Gene3D" id="3.40.47.10">
    <property type="match status" value="2"/>
</dbReference>
<dbReference type="SMART" id="SM00822">
    <property type="entry name" value="PKS_KR"/>
    <property type="match status" value="1"/>
</dbReference>
<dbReference type="GO" id="GO:0006633">
    <property type="term" value="P:fatty acid biosynthetic process"/>
    <property type="evidence" value="ECO:0007669"/>
    <property type="project" value="UniProtKB-UniPathway"/>
</dbReference>
<dbReference type="InterPro" id="IPR036390">
    <property type="entry name" value="WH_DNA-bd_sf"/>
</dbReference>
<feature type="domain" description="PKS/mFAS DH" evidence="14">
    <location>
        <begin position="1386"/>
        <end position="1672"/>
    </location>
</feature>
<dbReference type="PROSITE" id="PS52004">
    <property type="entry name" value="KS3_2"/>
    <property type="match status" value="2"/>
</dbReference>
<keyword evidence="8" id="KW-0511">Multifunctional enzyme</keyword>
<dbReference type="GO" id="GO:0004312">
    <property type="term" value="F:fatty acid synthase activity"/>
    <property type="evidence" value="ECO:0007669"/>
    <property type="project" value="TreeGrafter"/>
</dbReference>
<protein>
    <submittedName>
        <fullName evidence="15">Acyl transferase domain-containing protein</fullName>
    </submittedName>
</protein>
<evidence type="ECO:0000256" key="6">
    <source>
        <dbReference type="ARBA" id="ARBA00022679"/>
    </source>
</evidence>
<dbReference type="InterPro" id="IPR013968">
    <property type="entry name" value="PKS_KR"/>
</dbReference>
<dbReference type="SUPFAM" id="SSF53901">
    <property type="entry name" value="Thiolase-like"/>
    <property type="match status" value="2"/>
</dbReference>
<dbReference type="Pfam" id="PF08659">
    <property type="entry name" value="KR"/>
    <property type="match status" value="1"/>
</dbReference>
<feature type="domain" description="N-acetyltransferase" evidence="12">
    <location>
        <begin position="464"/>
        <end position="654"/>
    </location>
</feature>
<dbReference type="Gene3D" id="1.10.10.10">
    <property type="entry name" value="Winged helix-like DNA-binding domain superfamily/Winged helix DNA-binding domain"/>
    <property type="match status" value="1"/>
</dbReference>
<dbReference type="PROSITE" id="PS51186">
    <property type="entry name" value="GNAT"/>
    <property type="match status" value="1"/>
</dbReference>
<accession>A0A4R6YZY7</accession>
<dbReference type="SMART" id="SM00826">
    <property type="entry name" value="PKS_DH"/>
    <property type="match status" value="1"/>
</dbReference>
<dbReference type="InterPro" id="IPR049551">
    <property type="entry name" value="PKS_DH_C"/>
</dbReference>
<dbReference type="InterPro" id="IPR036388">
    <property type="entry name" value="WH-like_DNA-bd_sf"/>
</dbReference>
<dbReference type="OrthoDB" id="9778690at2"/>
<feature type="non-terminal residue" evidence="15">
    <location>
        <position position="2558"/>
    </location>
</feature>
<dbReference type="InterPro" id="IPR050091">
    <property type="entry name" value="PKS_NRPS_Biosynth_Enz"/>
</dbReference>
<dbReference type="GO" id="GO:0004315">
    <property type="term" value="F:3-oxoacyl-[acyl-carrier-protein] synthase activity"/>
    <property type="evidence" value="ECO:0007669"/>
    <property type="project" value="InterPro"/>
</dbReference>
<dbReference type="InterPro" id="IPR014031">
    <property type="entry name" value="Ketoacyl_synth_C"/>
</dbReference>
<feature type="active site" description="Proton acceptor; for dehydratase activity" evidence="9">
    <location>
        <position position="1415"/>
    </location>
</feature>
<evidence type="ECO:0000259" key="11">
    <source>
        <dbReference type="PROSITE" id="PS50075"/>
    </source>
</evidence>
<dbReference type="InterPro" id="IPR006162">
    <property type="entry name" value="Ppantetheine_attach_site"/>
</dbReference>
<dbReference type="EMBL" id="SNZH01000005">
    <property type="protein sequence ID" value="TDR44820.1"/>
    <property type="molecule type" value="Genomic_DNA"/>
</dbReference>
<evidence type="ECO:0000259" key="13">
    <source>
        <dbReference type="PROSITE" id="PS52004"/>
    </source>
</evidence>
<dbReference type="SUPFAM" id="SSF47336">
    <property type="entry name" value="ACP-like"/>
    <property type="match status" value="2"/>
</dbReference>
<dbReference type="InterPro" id="IPR016181">
    <property type="entry name" value="Acyl_CoA_acyltransferase"/>
</dbReference>
<feature type="domain" description="Ketosynthase family 3 (KS3)" evidence="13">
    <location>
        <begin position="791"/>
        <end position="1208"/>
    </location>
</feature>
<name>A0A4R6YZY7_9GAMM</name>
<reference evidence="15 16" key="1">
    <citation type="submission" date="2019-03" db="EMBL/GenBank/DDBJ databases">
        <title>Genomic Encyclopedia of Type Strains, Phase IV (KMG-IV): sequencing the most valuable type-strain genomes for metagenomic binning, comparative biology and taxonomic classification.</title>
        <authorList>
            <person name="Goeker M."/>
        </authorList>
    </citation>
    <scope>NUCLEOTIDE SEQUENCE [LARGE SCALE GENOMIC DNA]</scope>
    <source>
        <strain evidence="15 16">DSM 21667</strain>
    </source>
</reference>
<dbReference type="PROSITE" id="PS00012">
    <property type="entry name" value="PHOSPHOPANTETHEINE"/>
    <property type="match status" value="1"/>
</dbReference>
<dbReference type="Gene3D" id="3.40.50.720">
    <property type="entry name" value="NAD(P)-binding Rossmann-like Domain"/>
    <property type="match status" value="1"/>
</dbReference>
<dbReference type="SMART" id="SM00825">
    <property type="entry name" value="PKS_KS"/>
    <property type="match status" value="2"/>
</dbReference>
<evidence type="ECO:0000256" key="9">
    <source>
        <dbReference type="PROSITE-ProRule" id="PRU01363"/>
    </source>
</evidence>
<evidence type="ECO:0000256" key="5">
    <source>
        <dbReference type="ARBA" id="ARBA00022553"/>
    </source>
</evidence>
<keyword evidence="7" id="KW-0521">NADP</keyword>
<dbReference type="Proteomes" id="UP000295293">
    <property type="component" value="Unassembled WGS sequence"/>
</dbReference>
<evidence type="ECO:0000256" key="7">
    <source>
        <dbReference type="ARBA" id="ARBA00022857"/>
    </source>
</evidence>
<evidence type="ECO:0000256" key="8">
    <source>
        <dbReference type="ARBA" id="ARBA00023268"/>
    </source>
</evidence>
<dbReference type="PROSITE" id="PS52019">
    <property type="entry name" value="PKS_MFAS_DH"/>
    <property type="match status" value="1"/>
</dbReference>
<dbReference type="Gene3D" id="3.40.630.30">
    <property type="match status" value="1"/>
</dbReference>
<dbReference type="Gene3D" id="1.10.1200.10">
    <property type="entry name" value="ACP-like"/>
    <property type="match status" value="2"/>
</dbReference>
<dbReference type="Gene3D" id="3.10.129.110">
    <property type="entry name" value="Polyketide synthase dehydratase"/>
    <property type="match status" value="1"/>
</dbReference>
<comment type="similarity">
    <text evidence="3">Belongs to the short-chain dehydrogenases/reductases (SDR) family.</text>
</comment>
<comment type="caution">
    <text evidence="15">The sequence shown here is derived from an EMBL/GenBank/DDBJ whole genome shotgun (WGS) entry which is preliminary data.</text>
</comment>
<gene>
    <name evidence="15" type="ORF">DFR29_1051</name>
</gene>
<dbReference type="PANTHER" id="PTHR43775">
    <property type="entry name" value="FATTY ACID SYNTHASE"/>
    <property type="match status" value="1"/>
</dbReference>
<dbReference type="CDD" id="cd00833">
    <property type="entry name" value="PKS"/>
    <property type="match status" value="2"/>
</dbReference>
<dbReference type="CDD" id="cd08953">
    <property type="entry name" value="KR_2_SDR_x"/>
    <property type="match status" value="1"/>
</dbReference>